<dbReference type="SUPFAM" id="SSF48371">
    <property type="entry name" value="ARM repeat"/>
    <property type="match status" value="1"/>
</dbReference>
<evidence type="ECO:0000259" key="2">
    <source>
        <dbReference type="SMART" id="SM01349"/>
    </source>
</evidence>
<feature type="compositionally biased region" description="Basic and acidic residues" evidence="1">
    <location>
        <begin position="189"/>
        <end position="199"/>
    </location>
</feature>
<dbReference type="SMART" id="SM01349">
    <property type="entry name" value="TOG"/>
    <property type="match status" value="1"/>
</dbReference>
<dbReference type="OrthoDB" id="63891at2759"/>
<reference evidence="3 4" key="1">
    <citation type="journal article" date="2018" name="Proc. R. Soc. B">
        <title>A non-coding region near Follistatin controls head colour polymorphism in the Gouldian finch.</title>
        <authorList>
            <person name="Toomey M.B."/>
            <person name="Marques C.I."/>
            <person name="Andrade P."/>
            <person name="Araujo P.M."/>
            <person name="Sabatino S."/>
            <person name="Gazda M.A."/>
            <person name="Afonso S."/>
            <person name="Lopes R.J."/>
            <person name="Corbo J.C."/>
            <person name="Carneiro M."/>
        </authorList>
    </citation>
    <scope>NUCLEOTIDE SEQUENCE [LARGE SCALE GENOMIC DNA]</scope>
    <source>
        <strain evidence="3">Red01</strain>
        <tissue evidence="3">Muscle</tissue>
    </source>
</reference>
<feature type="compositionally biased region" description="Polar residues" evidence="1">
    <location>
        <begin position="204"/>
        <end position="213"/>
    </location>
</feature>
<dbReference type="PANTHER" id="PTHR21567">
    <property type="entry name" value="CLASP"/>
    <property type="match status" value="1"/>
</dbReference>
<dbReference type="GO" id="GO:0000226">
    <property type="term" value="P:microtubule cytoskeleton organization"/>
    <property type="evidence" value="ECO:0007669"/>
    <property type="project" value="TreeGrafter"/>
</dbReference>
<dbReference type="InterPro" id="IPR034085">
    <property type="entry name" value="TOG"/>
</dbReference>
<evidence type="ECO:0000256" key="1">
    <source>
        <dbReference type="SAM" id="MobiDB-lite"/>
    </source>
</evidence>
<dbReference type="InterPro" id="IPR024395">
    <property type="entry name" value="CLASP_N_dom"/>
</dbReference>
<accession>A0A3L8SSP0</accession>
<dbReference type="GO" id="GO:0008017">
    <property type="term" value="F:microtubule binding"/>
    <property type="evidence" value="ECO:0007669"/>
    <property type="project" value="TreeGrafter"/>
</dbReference>
<name>A0A3L8SSP0_CHLGU</name>
<dbReference type="Gene3D" id="1.25.10.10">
    <property type="entry name" value="Leucine-rich Repeat Variant"/>
    <property type="match status" value="2"/>
</dbReference>
<dbReference type="Pfam" id="PF12348">
    <property type="entry name" value="CLASP_N"/>
    <property type="match status" value="1"/>
</dbReference>
<dbReference type="GO" id="GO:0005881">
    <property type="term" value="C:cytoplasmic microtubule"/>
    <property type="evidence" value="ECO:0007669"/>
    <property type="project" value="TreeGrafter"/>
</dbReference>
<dbReference type="GO" id="GO:0005929">
    <property type="term" value="C:cilium"/>
    <property type="evidence" value="ECO:0007669"/>
    <property type="project" value="TreeGrafter"/>
</dbReference>
<sequence length="457" mass="50748">MALTSEVTNLRSKVSNSAIVTLGEFFVTLKKDMDSEVDEVAPVLLQMVWNSPEFVQKAACHALGLMVENVTPARAMTALMDRGVKSRCAQVRKCAAELLLSLMERTGVTKLADTPRVEMLAHVAGKLAQDCHQDTRHYGQEMVKMLLSHQKLKMLLERSLSTRDLEDILTRIKKKGMENQKSECPPVKEPVEKRNDGPKKPQATLPSSKGVESTSDGCLLHRAKAQVTLPAAVEETGMLQQLYHLLQAKGFQTRMEGVALLLDLCKNSPQLISTNIVQIFDYFVLRICDSHKKVRQKALDVLAEILGLLEDAMNPVMIRLVEGITKNLSSKDPGVRAAALRALEGSTAHLDKVLLMKEFSHQWSQLSGQAVLDVAECITELVEWVYARSPEVVERYALPVLWSFLDNKALPVRSTSVRTVATKLASALHEVMGTRLKKCAASKPPHVRENLSNILCW</sequence>
<evidence type="ECO:0000313" key="3">
    <source>
        <dbReference type="EMBL" id="RLW07055.1"/>
    </source>
</evidence>
<proteinExistence type="predicted"/>
<feature type="domain" description="TOG" evidence="2">
    <location>
        <begin position="228"/>
        <end position="445"/>
    </location>
</feature>
<dbReference type="PANTHER" id="PTHR21567:SF42">
    <property type="entry name" value="TOG ARRAY REGULATOR OF AXONEMAL MICROTUBULES PROTEIN 2"/>
    <property type="match status" value="1"/>
</dbReference>
<dbReference type="EMBL" id="QUSF01000008">
    <property type="protein sequence ID" value="RLW07055.1"/>
    <property type="molecule type" value="Genomic_DNA"/>
</dbReference>
<feature type="region of interest" description="Disordered" evidence="1">
    <location>
        <begin position="176"/>
        <end position="213"/>
    </location>
</feature>
<organism evidence="3 4">
    <name type="scientific">Chloebia gouldiae</name>
    <name type="common">Gouldian finch</name>
    <name type="synonym">Erythrura gouldiae</name>
    <dbReference type="NCBI Taxonomy" id="44316"/>
    <lineage>
        <taxon>Eukaryota</taxon>
        <taxon>Metazoa</taxon>
        <taxon>Chordata</taxon>
        <taxon>Craniata</taxon>
        <taxon>Vertebrata</taxon>
        <taxon>Euteleostomi</taxon>
        <taxon>Archelosauria</taxon>
        <taxon>Archosauria</taxon>
        <taxon>Dinosauria</taxon>
        <taxon>Saurischia</taxon>
        <taxon>Theropoda</taxon>
        <taxon>Coelurosauria</taxon>
        <taxon>Aves</taxon>
        <taxon>Neognathae</taxon>
        <taxon>Neoaves</taxon>
        <taxon>Telluraves</taxon>
        <taxon>Australaves</taxon>
        <taxon>Passeriformes</taxon>
        <taxon>Passeroidea</taxon>
        <taxon>Passeridae</taxon>
        <taxon>Chloebia</taxon>
    </lineage>
</organism>
<evidence type="ECO:0000313" key="4">
    <source>
        <dbReference type="Proteomes" id="UP000276834"/>
    </source>
</evidence>
<dbReference type="InterPro" id="IPR016024">
    <property type="entry name" value="ARM-type_fold"/>
</dbReference>
<dbReference type="InterPro" id="IPR011989">
    <property type="entry name" value="ARM-like"/>
</dbReference>
<protein>
    <recommendedName>
        <fullName evidence="2">TOG domain-containing protein</fullName>
    </recommendedName>
</protein>
<comment type="caution">
    <text evidence="3">The sequence shown here is derived from an EMBL/GenBank/DDBJ whole genome shotgun (WGS) entry which is preliminary data.</text>
</comment>
<gene>
    <name evidence="3" type="ORF">DV515_00003949</name>
</gene>
<dbReference type="AlphaFoldDB" id="A0A3L8SSP0"/>
<keyword evidence="4" id="KW-1185">Reference proteome</keyword>
<dbReference type="Proteomes" id="UP000276834">
    <property type="component" value="Unassembled WGS sequence"/>
</dbReference>